<dbReference type="Gene3D" id="3.30.70.100">
    <property type="match status" value="1"/>
</dbReference>
<dbReference type="Pfam" id="PF00403">
    <property type="entry name" value="HMA"/>
    <property type="match status" value="1"/>
</dbReference>
<dbReference type="EMBL" id="WHJF01000007">
    <property type="protein sequence ID" value="NHZ61518.1"/>
    <property type="molecule type" value="Genomic_DNA"/>
</dbReference>
<evidence type="ECO:0000259" key="2">
    <source>
        <dbReference type="PROSITE" id="PS50846"/>
    </source>
</evidence>
<evidence type="ECO:0000313" key="4">
    <source>
        <dbReference type="Proteomes" id="UP000610594"/>
    </source>
</evidence>
<feature type="chain" id="PRO_5045814008" evidence="1">
    <location>
        <begin position="19"/>
        <end position="105"/>
    </location>
</feature>
<keyword evidence="1" id="KW-0732">Signal</keyword>
<organism evidence="3 4">
    <name type="scientific">Massilia genomosp. 1</name>
    <dbReference type="NCBI Taxonomy" id="2609280"/>
    <lineage>
        <taxon>Bacteria</taxon>
        <taxon>Pseudomonadati</taxon>
        <taxon>Pseudomonadota</taxon>
        <taxon>Betaproteobacteria</taxon>
        <taxon>Burkholderiales</taxon>
        <taxon>Oxalobacteraceae</taxon>
        <taxon>Telluria group</taxon>
        <taxon>Massilia</taxon>
    </lineage>
</organism>
<feature type="signal peptide" evidence="1">
    <location>
        <begin position="1"/>
        <end position="18"/>
    </location>
</feature>
<feature type="domain" description="HMA" evidence="2">
    <location>
        <begin position="20"/>
        <end position="87"/>
    </location>
</feature>
<name>A0ABX0MND3_9BURK</name>
<dbReference type="InterPro" id="IPR006121">
    <property type="entry name" value="HMA_dom"/>
</dbReference>
<evidence type="ECO:0000313" key="3">
    <source>
        <dbReference type="EMBL" id="NHZ61518.1"/>
    </source>
</evidence>
<sequence>MRKLLASTLLAAASSSQAAPTLKAEVNGMVCAFCAQGIEKHLRQLPQTKDVYVNLKDRVVAVEIKDGQSLAPDTVKAVVKDAGYDVVGIETVSQTAGELKAAAAK</sequence>
<dbReference type="CDD" id="cd00371">
    <property type="entry name" value="HMA"/>
    <property type="match status" value="1"/>
</dbReference>
<evidence type="ECO:0000256" key="1">
    <source>
        <dbReference type="SAM" id="SignalP"/>
    </source>
</evidence>
<proteinExistence type="predicted"/>
<accession>A0ABX0MND3</accession>
<dbReference type="InterPro" id="IPR036163">
    <property type="entry name" value="HMA_dom_sf"/>
</dbReference>
<comment type="caution">
    <text evidence="3">The sequence shown here is derived from an EMBL/GenBank/DDBJ whole genome shotgun (WGS) entry which is preliminary data.</text>
</comment>
<dbReference type="SUPFAM" id="SSF55008">
    <property type="entry name" value="HMA, heavy metal-associated domain"/>
    <property type="match status" value="1"/>
</dbReference>
<protein>
    <submittedName>
        <fullName evidence="3">Heavy-metal-associated domain-containing protein</fullName>
    </submittedName>
</protein>
<dbReference type="Proteomes" id="UP000610594">
    <property type="component" value="Unassembled WGS sequence"/>
</dbReference>
<dbReference type="PROSITE" id="PS50846">
    <property type="entry name" value="HMA_2"/>
    <property type="match status" value="1"/>
</dbReference>
<keyword evidence="4" id="KW-1185">Reference proteome</keyword>
<reference evidence="3 4" key="1">
    <citation type="submission" date="2019-10" db="EMBL/GenBank/DDBJ databases">
        <title>Taxonomy of Antarctic Massilia spp.: description of Massilia rubra sp. nov., Massilia aquatica sp. nov., Massilia mucilaginosa sp. nov., Massilia frigida sp. nov. isolated from streams, lakes and regoliths.</title>
        <authorList>
            <person name="Holochova P."/>
            <person name="Sedlacek I."/>
            <person name="Kralova S."/>
            <person name="Maslanova I."/>
            <person name="Busse H.-J."/>
            <person name="Stankova E."/>
            <person name="Vrbovska V."/>
            <person name="Kovarovic V."/>
            <person name="Bartak M."/>
            <person name="Svec P."/>
            <person name="Pantucek R."/>
        </authorList>
    </citation>
    <scope>NUCLEOTIDE SEQUENCE [LARGE SCALE GENOMIC DNA]</scope>
    <source>
        <strain evidence="3 4">CCM 8694</strain>
    </source>
</reference>
<gene>
    <name evidence="3" type="ORF">F1735_04235</name>
</gene>
<dbReference type="RefSeq" id="WP_167235770.1">
    <property type="nucleotide sequence ID" value="NZ_WHJF01000007.1"/>
</dbReference>